<dbReference type="GO" id="GO:0005737">
    <property type="term" value="C:cytoplasm"/>
    <property type="evidence" value="ECO:0007669"/>
    <property type="project" value="UniProtKB-SubCell"/>
</dbReference>
<dbReference type="Pfam" id="PF01135">
    <property type="entry name" value="PCMT"/>
    <property type="match status" value="1"/>
</dbReference>
<comment type="subcellular location">
    <subcellularLocation>
        <location evidence="1">Cytoplasm</location>
    </subcellularLocation>
</comment>
<evidence type="ECO:0000256" key="4">
    <source>
        <dbReference type="ARBA" id="ARBA00013346"/>
    </source>
</evidence>
<proteinExistence type="inferred from homology"/>
<dbReference type="EMBL" id="BHZD01000001">
    <property type="protein sequence ID" value="GCD44239.1"/>
    <property type="molecule type" value="Genomic_DNA"/>
</dbReference>
<evidence type="ECO:0000313" key="13">
    <source>
        <dbReference type="Proteomes" id="UP000286746"/>
    </source>
</evidence>
<name>A0A401W4J4_STREY</name>
<keyword evidence="6 12" id="KW-0489">Methyltransferase</keyword>
<dbReference type="InterPro" id="IPR000682">
    <property type="entry name" value="PCMT"/>
</dbReference>
<dbReference type="CDD" id="cd02440">
    <property type="entry name" value="AdoMet_MTases"/>
    <property type="match status" value="1"/>
</dbReference>
<reference evidence="12 13" key="1">
    <citation type="submission" date="2018-11" db="EMBL/GenBank/DDBJ databases">
        <title>Whole genome sequence of Streptomyces paromomycinus NBRC 15454(T).</title>
        <authorList>
            <person name="Komaki H."/>
            <person name="Tamura T."/>
        </authorList>
    </citation>
    <scope>NUCLEOTIDE SEQUENCE [LARGE SCALE GENOMIC DNA]</scope>
    <source>
        <strain evidence="12 13">NBRC 15454</strain>
    </source>
</reference>
<dbReference type="GO" id="GO:0032259">
    <property type="term" value="P:methylation"/>
    <property type="evidence" value="ECO:0007669"/>
    <property type="project" value="UniProtKB-KW"/>
</dbReference>
<comment type="similarity">
    <text evidence="2">Belongs to the methyltransferase superfamily. L-isoaspartyl/D-aspartyl protein methyltransferase family.</text>
</comment>
<evidence type="ECO:0000256" key="5">
    <source>
        <dbReference type="ARBA" id="ARBA00022490"/>
    </source>
</evidence>
<dbReference type="Gene3D" id="3.40.50.150">
    <property type="entry name" value="Vaccinia Virus protein VP39"/>
    <property type="match status" value="1"/>
</dbReference>
<evidence type="ECO:0000256" key="2">
    <source>
        <dbReference type="ARBA" id="ARBA00005369"/>
    </source>
</evidence>
<keyword evidence="8" id="KW-0949">S-adenosyl-L-methionine</keyword>
<dbReference type="AlphaFoldDB" id="A0A401W4J4"/>
<evidence type="ECO:0000313" key="12">
    <source>
        <dbReference type="EMBL" id="GCD44239.1"/>
    </source>
</evidence>
<protein>
    <recommendedName>
        <fullName evidence="4">Protein-L-isoaspartate O-methyltransferase</fullName>
        <ecNumber evidence="3">2.1.1.77</ecNumber>
    </recommendedName>
    <alternativeName>
        <fullName evidence="11">L-isoaspartyl protein carboxyl methyltransferase</fullName>
    </alternativeName>
    <alternativeName>
        <fullName evidence="9">Protein L-isoaspartyl methyltransferase</fullName>
    </alternativeName>
    <alternativeName>
        <fullName evidence="10">Protein-beta-aspartate methyltransferase</fullName>
    </alternativeName>
</protein>
<sequence length="385" mass="42194">MTADLSHHHTRTMRLLDSKGAFERPWMRAAFRDVARDAFAPDTVWVWHSDDDRYHPVARADDEQRWAALVHHPTEPVVTQVDDGQPAHADGTGRLPTSSLSAADAVLTTLAATDPDPGSRVLHIGTGTGYDSALLCERVGAANLTTVEVDRALADAARARLHGLGYRPRVICADGEHGHAPEAPYDRVLCTASLSRVPAAWIAQSAPGARIVTPWKSTLQPAGLAVLTVSADRRAAGGRFGMPLTFMDLRGQRRADSPLPRVYTPQRWSESRYGTATLPPDFLDGFHARFALGLQLPGVHATRTPTPDAVPAWWLSTDTAWAYVCAGETYQWGDRDLATEAERAYEWWLAAGRPEVFDFGMTVDGDEQRTWFGSEEDGPSWPVGR</sequence>
<evidence type="ECO:0000256" key="6">
    <source>
        <dbReference type="ARBA" id="ARBA00022603"/>
    </source>
</evidence>
<evidence type="ECO:0000256" key="11">
    <source>
        <dbReference type="ARBA" id="ARBA00031350"/>
    </source>
</evidence>
<evidence type="ECO:0000256" key="8">
    <source>
        <dbReference type="ARBA" id="ARBA00022691"/>
    </source>
</evidence>
<dbReference type="Proteomes" id="UP000286746">
    <property type="component" value="Unassembled WGS sequence"/>
</dbReference>
<gene>
    <name evidence="12" type="primary">pcm_3</name>
    <name evidence="12" type="ORF">GKJPGBOP_03931</name>
</gene>
<dbReference type="EC" id="2.1.1.77" evidence="3"/>
<organism evidence="12 13">
    <name type="scientific">Streptomyces paromomycinus</name>
    <name type="common">Streptomyces rimosus subsp. paromomycinus</name>
    <dbReference type="NCBI Taxonomy" id="92743"/>
    <lineage>
        <taxon>Bacteria</taxon>
        <taxon>Bacillati</taxon>
        <taxon>Actinomycetota</taxon>
        <taxon>Actinomycetes</taxon>
        <taxon>Kitasatosporales</taxon>
        <taxon>Streptomycetaceae</taxon>
        <taxon>Streptomyces</taxon>
    </lineage>
</organism>
<evidence type="ECO:0000256" key="7">
    <source>
        <dbReference type="ARBA" id="ARBA00022679"/>
    </source>
</evidence>
<comment type="caution">
    <text evidence="12">The sequence shown here is derived from an EMBL/GenBank/DDBJ whole genome shotgun (WGS) entry which is preliminary data.</text>
</comment>
<dbReference type="PANTHER" id="PTHR11579:SF0">
    <property type="entry name" value="PROTEIN-L-ISOASPARTATE(D-ASPARTATE) O-METHYLTRANSFERASE"/>
    <property type="match status" value="1"/>
</dbReference>
<evidence type="ECO:0000256" key="10">
    <source>
        <dbReference type="ARBA" id="ARBA00031323"/>
    </source>
</evidence>
<evidence type="ECO:0000256" key="3">
    <source>
        <dbReference type="ARBA" id="ARBA00011890"/>
    </source>
</evidence>
<evidence type="ECO:0000256" key="1">
    <source>
        <dbReference type="ARBA" id="ARBA00004496"/>
    </source>
</evidence>
<dbReference type="InterPro" id="IPR029063">
    <property type="entry name" value="SAM-dependent_MTases_sf"/>
</dbReference>
<keyword evidence="5" id="KW-0963">Cytoplasm</keyword>
<dbReference type="SUPFAM" id="SSF53335">
    <property type="entry name" value="S-adenosyl-L-methionine-dependent methyltransferases"/>
    <property type="match status" value="1"/>
</dbReference>
<keyword evidence="7 12" id="KW-0808">Transferase</keyword>
<dbReference type="PANTHER" id="PTHR11579">
    <property type="entry name" value="PROTEIN-L-ISOASPARTATE O-METHYLTRANSFERASE"/>
    <property type="match status" value="1"/>
</dbReference>
<accession>A0A401W4J4</accession>
<dbReference type="GO" id="GO:0004719">
    <property type="term" value="F:protein-L-isoaspartate (D-aspartate) O-methyltransferase activity"/>
    <property type="evidence" value="ECO:0007669"/>
    <property type="project" value="UniProtKB-EC"/>
</dbReference>
<evidence type="ECO:0000256" key="9">
    <source>
        <dbReference type="ARBA" id="ARBA00030757"/>
    </source>
</evidence>
<keyword evidence="13" id="KW-1185">Reference proteome</keyword>